<gene>
    <name evidence="1" type="ORF">J3495_13940</name>
</gene>
<organism evidence="1 2">
    <name type="scientific">Flavobacterium geliluteum</name>
    <dbReference type="NCBI Taxonomy" id="2816120"/>
    <lineage>
        <taxon>Bacteria</taxon>
        <taxon>Pseudomonadati</taxon>
        <taxon>Bacteroidota</taxon>
        <taxon>Flavobacteriia</taxon>
        <taxon>Flavobacteriales</taxon>
        <taxon>Flavobacteriaceae</taxon>
        <taxon>Flavobacterium</taxon>
    </lineage>
</organism>
<dbReference type="AlphaFoldDB" id="A0A940XAV2"/>
<keyword evidence="2" id="KW-1185">Reference proteome</keyword>
<protein>
    <submittedName>
        <fullName evidence="1">Uncharacterized protein</fullName>
    </submittedName>
</protein>
<accession>A0A940XAV2</accession>
<proteinExistence type="predicted"/>
<dbReference type="RefSeq" id="WP_210667148.1">
    <property type="nucleotide sequence ID" value="NZ_JAGFBV010000023.1"/>
</dbReference>
<dbReference type="Proteomes" id="UP000675047">
    <property type="component" value="Unassembled WGS sequence"/>
</dbReference>
<comment type="caution">
    <text evidence="1">The sequence shown here is derived from an EMBL/GenBank/DDBJ whole genome shotgun (WGS) entry which is preliminary data.</text>
</comment>
<reference evidence="1 2" key="1">
    <citation type="submission" date="2021-03" db="EMBL/GenBank/DDBJ databases">
        <title>Flavobacterium Flabelliformis Sp. Nov. And Flavobacterium Geliluteum Sp. Nov., Two Novel Multidrug Resistant Psychrophilic Species Isolated From Antarctica.</title>
        <authorList>
            <person name="Kralova S."/>
            <person name="Busse H.J."/>
            <person name="Bezdicek M."/>
            <person name="Nykrynova M."/>
            <person name="Kroupova E."/>
            <person name="Krsek D."/>
            <person name="Sedlacek I."/>
        </authorList>
    </citation>
    <scope>NUCLEOTIDE SEQUENCE [LARGE SCALE GENOMIC DNA]</scope>
    <source>
        <strain evidence="1 2">P7388</strain>
    </source>
</reference>
<dbReference type="EMBL" id="JAGFBV010000023">
    <property type="protein sequence ID" value="MBP4139177.1"/>
    <property type="molecule type" value="Genomic_DNA"/>
</dbReference>
<evidence type="ECO:0000313" key="2">
    <source>
        <dbReference type="Proteomes" id="UP000675047"/>
    </source>
</evidence>
<sequence>MFVESAFITKEFREEQIPVLENVTSLCVVNKGTSIATINGVVIHPTQKQILIVPDGTYSKVQLVVTYSNTNIKRDIPTKKERNIEIDGDIKIYETLRRGIPIKKGIRISGQNKILLIYKKLI</sequence>
<evidence type="ECO:0000313" key="1">
    <source>
        <dbReference type="EMBL" id="MBP4139177.1"/>
    </source>
</evidence>
<name>A0A940XAV2_9FLAO</name>